<protein>
    <submittedName>
        <fullName evidence="2">Uncharacterized protein</fullName>
    </submittedName>
</protein>
<evidence type="ECO:0000256" key="1">
    <source>
        <dbReference type="SAM" id="MobiDB-lite"/>
    </source>
</evidence>
<name>A0A4Q7JB39_9PSEU</name>
<proteinExistence type="predicted"/>
<dbReference type="EMBL" id="SFCC01000003">
    <property type="protein sequence ID" value="RZQ64497.1"/>
    <property type="molecule type" value="Genomic_DNA"/>
</dbReference>
<dbReference type="AlphaFoldDB" id="A0A4Q7JB39"/>
<feature type="compositionally biased region" description="Basic residues" evidence="1">
    <location>
        <begin position="12"/>
        <end position="21"/>
    </location>
</feature>
<feature type="compositionally biased region" description="Low complexity" evidence="1">
    <location>
        <begin position="1"/>
        <end position="10"/>
    </location>
</feature>
<feature type="region of interest" description="Disordered" evidence="1">
    <location>
        <begin position="1"/>
        <end position="25"/>
    </location>
</feature>
<reference evidence="2 3" key="1">
    <citation type="submission" date="2019-02" db="EMBL/GenBank/DDBJ databases">
        <title>Draft genome sequence of Amycolatopsis sp. 8-3EHSu isolated from roots of Suaeda maritima.</title>
        <authorList>
            <person name="Duangmal K."/>
            <person name="Chantavorakit T."/>
        </authorList>
    </citation>
    <scope>NUCLEOTIDE SEQUENCE [LARGE SCALE GENOMIC DNA]</scope>
    <source>
        <strain evidence="2 3">8-3EHSu</strain>
    </source>
</reference>
<evidence type="ECO:0000313" key="2">
    <source>
        <dbReference type="EMBL" id="RZQ64497.1"/>
    </source>
</evidence>
<comment type="caution">
    <text evidence="2">The sequence shown here is derived from an EMBL/GenBank/DDBJ whole genome shotgun (WGS) entry which is preliminary data.</text>
</comment>
<sequence length="61" mass="6805">MTGSPRSSPRWHPPRVTRHPAARPDDLMSAALRLADCPRMPRDRPLRRPGPLALLVLGHHG</sequence>
<dbReference type="RefSeq" id="WP_130474296.1">
    <property type="nucleotide sequence ID" value="NZ_SFCC01000003.1"/>
</dbReference>
<keyword evidence="3" id="KW-1185">Reference proteome</keyword>
<organism evidence="2 3">
    <name type="scientific">Amycolatopsis suaedae</name>
    <dbReference type="NCBI Taxonomy" id="2510978"/>
    <lineage>
        <taxon>Bacteria</taxon>
        <taxon>Bacillati</taxon>
        <taxon>Actinomycetota</taxon>
        <taxon>Actinomycetes</taxon>
        <taxon>Pseudonocardiales</taxon>
        <taxon>Pseudonocardiaceae</taxon>
        <taxon>Amycolatopsis</taxon>
    </lineage>
</organism>
<evidence type="ECO:0000313" key="3">
    <source>
        <dbReference type="Proteomes" id="UP000292003"/>
    </source>
</evidence>
<gene>
    <name evidence="2" type="ORF">EWH70_06140</name>
</gene>
<dbReference type="Proteomes" id="UP000292003">
    <property type="component" value="Unassembled WGS sequence"/>
</dbReference>
<accession>A0A4Q7JB39</accession>